<dbReference type="AlphaFoldDB" id="A0A8S3ZLI4"/>
<feature type="compositionally biased region" description="Polar residues" evidence="4">
    <location>
        <begin position="43"/>
        <end position="58"/>
    </location>
</feature>
<keyword evidence="7" id="KW-1185">Reference proteome</keyword>
<evidence type="ECO:0000313" key="7">
    <source>
        <dbReference type="Proteomes" id="UP000678393"/>
    </source>
</evidence>
<dbReference type="Proteomes" id="UP000678393">
    <property type="component" value="Unassembled WGS sequence"/>
</dbReference>
<feature type="region of interest" description="Disordered" evidence="4">
    <location>
        <begin position="351"/>
        <end position="375"/>
    </location>
</feature>
<keyword evidence="1 3" id="KW-0479">Metal-binding</keyword>
<feature type="region of interest" description="Disordered" evidence="4">
    <location>
        <begin position="27"/>
        <end position="58"/>
    </location>
</feature>
<evidence type="ECO:0000256" key="3">
    <source>
        <dbReference type="PROSITE-ProRule" id="PRU00175"/>
    </source>
</evidence>
<reference evidence="6" key="1">
    <citation type="submission" date="2021-04" db="EMBL/GenBank/DDBJ databases">
        <authorList>
            <consortium name="Molecular Ecology Group"/>
        </authorList>
    </citation>
    <scope>NUCLEOTIDE SEQUENCE</scope>
</reference>
<dbReference type="OrthoDB" id="6161660at2759"/>
<sequence>MATTDAVICVGDGYGYPYRETRCEGRQIKSRQAADDRDKGQQRHSQSAGLNSRGLQTEITPISPSAVADQEAPSRAGNEHSGTTISLNSVAAFTFVYGFPQNIFWQIVEDLRGKGKPINYETLIDKCNSCDGFYAPKGTAHSEEFTFEGPSDVFSNPSLTIAFESLPSSVHTPEISPSHYYQQMNSTTPKPPSICSDNNNADNDQSPGHNSEHQLLSLPTIPHDYYFKESKQNDLYNVTEDLEDALDGRNLESNDGLDRWLVSDFSNPLVHISESNSAYIGTPVFSQNLSGLEPNVPTNKPGQSVLLPELLNEKPSAASLNPFGHVPLGQQNSVSTLPELTSARSCADGLSSRLNADDSTSSRLNADDSTSSRLNADDSISSVLYAGDSISSGLNASDSISSELNASDSISRGLNSADDISSGLKADGGLTVSADLPDIVCDGTETSRHADELQNTQATESKPAKKPRTLTEAEMFQFTFSLLEMEHQLLEKSRLCHGCHQKPREVTFLPCGHFITCADCAEPMYVCPLCDKSILATVNTFLS</sequence>
<feature type="domain" description="RING-type" evidence="5">
    <location>
        <begin position="496"/>
        <end position="531"/>
    </location>
</feature>
<evidence type="ECO:0000256" key="4">
    <source>
        <dbReference type="SAM" id="MobiDB-lite"/>
    </source>
</evidence>
<gene>
    <name evidence="6" type="ORF">CUNI_LOCUS15941</name>
</gene>
<accession>A0A8S3ZLI4</accession>
<keyword evidence="2" id="KW-0862">Zinc</keyword>
<dbReference type="InterPro" id="IPR013083">
    <property type="entry name" value="Znf_RING/FYVE/PHD"/>
</dbReference>
<dbReference type="InterPro" id="IPR001841">
    <property type="entry name" value="Znf_RING"/>
</dbReference>
<evidence type="ECO:0000256" key="1">
    <source>
        <dbReference type="ARBA" id="ARBA00022771"/>
    </source>
</evidence>
<feature type="compositionally biased region" description="Basic and acidic residues" evidence="4">
    <location>
        <begin position="27"/>
        <end position="41"/>
    </location>
</feature>
<dbReference type="PROSITE" id="PS50089">
    <property type="entry name" value="ZF_RING_2"/>
    <property type="match status" value="1"/>
</dbReference>
<proteinExistence type="predicted"/>
<protein>
    <recommendedName>
        <fullName evidence="5">RING-type domain-containing protein</fullName>
    </recommendedName>
</protein>
<dbReference type="GO" id="GO:0008270">
    <property type="term" value="F:zinc ion binding"/>
    <property type="evidence" value="ECO:0007669"/>
    <property type="project" value="UniProtKB-KW"/>
</dbReference>
<evidence type="ECO:0000259" key="5">
    <source>
        <dbReference type="PROSITE" id="PS50089"/>
    </source>
</evidence>
<organism evidence="6 7">
    <name type="scientific">Candidula unifasciata</name>
    <dbReference type="NCBI Taxonomy" id="100452"/>
    <lineage>
        <taxon>Eukaryota</taxon>
        <taxon>Metazoa</taxon>
        <taxon>Spiralia</taxon>
        <taxon>Lophotrochozoa</taxon>
        <taxon>Mollusca</taxon>
        <taxon>Gastropoda</taxon>
        <taxon>Heterobranchia</taxon>
        <taxon>Euthyneura</taxon>
        <taxon>Panpulmonata</taxon>
        <taxon>Eupulmonata</taxon>
        <taxon>Stylommatophora</taxon>
        <taxon>Helicina</taxon>
        <taxon>Helicoidea</taxon>
        <taxon>Geomitridae</taxon>
        <taxon>Candidula</taxon>
    </lineage>
</organism>
<keyword evidence="1 3" id="KW-0863">Zinc-finger</keyword>
<evidence type="ECO:0000256" key="2">
    <source>
        <dbReference type="ARBA" id="ARBA00022833"/>
    </source>
</evidence>
<name>A0A8S3ZLI4_9EUPU</name>
<evidence type="ECO:0000313" key="6">
    <source>
        <dbReference type="EMBL" id="CAG5130383.1"/>
    </source>
</evidence>
<feature type="region of interest" description="Disordered" evidence="4">
    <location>
        <begin position="174"/>
        <end position="215"/>
    </location>
</feature>
<feature type="compositionally biased region" description="Polar residues" evidence="4">
    <location>
        <begin position="195"/>
        <end position="209"/>
    </location>
</feature>
<comment type="caution">
    <text evidence="6">The sequence shown here is derived from an EMBL/GenBank/DDBJ whole genome shotgun (WGS) entry which is preliminary data.</text>
</comment>
<dbReference type="Gene3D" id="3.30.40.10">
    <property type="entry name" value="Zinc/RING finger domain, C3HC4 (zinc finger)"/>
    <property type="match status" value="1"/>
</dbReference>
<dbReference type="EMBL" id="CAJHNH020004001">
    <property type="protein sequence ID" value="CAG5130383.1"/>
    <property type="molecule type" value="Genomic_DNA"/>
</dbReference>
<dbReference type="SUPFAM" id="SSF57850">
    <property type="entry name" value="RING/U-box"/>
    <property type="match status" value="1"/>
</dbReference>
<feature type="compositionally biased region" description="Polar residues" evidence="4">
    <location>
        <begin position="179"/>
        <end position="188"/>
    </location>
</feature>
<dbReference type="Pfam" id="PF13920">
    <property type="entry name" value="zf-C3HC4_3"/>
    <property type="match status" value="1"/>
</dbReference>
<feature type="compositionally biased region" description="Polar residues" evidence="4">
    <location>
        <begin position="352"/>
        <end position="375"/>
    </location>
</feature>